<name>A0AAV8EYD3_9POAL</name>
<protein>
    <submittedName>
        <fullName evidence="2">Ubiquitin-conjugating enzyme</fullName>
    </submittedName>
</protein>
<feature type="domain" description="UBC core" evidence="1">
    <location>
        <begin position="9"/>
        <end position="156"/>
    </location>
</feature>
<dbReference type="InterPro" id="IPR000608">
    <property type="entry name" value="UBC"/>
</dbReference>
<dbReference type="EMBL" id="JAMFTS010000002">
    <property type="protein sequence ID" value="KAJ4783333.1"/>
    <property type="molecule type" value="Genomic_DNA"/>
</dbReference>
<dbReference type="PANTHER" id="PTHR24067">
    <property type="entry name" value="UBIQUITIN-CONJUGATING ENZYME E2"/>
    <property type="match status" value="1"/>
</dbReference>
<dbReference type="AlphaFoldDB" id="A0AAV8EYD3"/>
<dbReference type="SMART" id="SM00212">
    <property type="entry name" value="UBCc"/>
    <property type="match status" value="1"/>
</dbReference>
<proteinExistence type="predicted"/>
<dbReference type="Pfam" id="PF00179">
    <property type="entry name" value="UQ_con"/>
    <property type="match status" value="1"/>
</dbReference>
<accession>A0AAV8EYD3</accession>
<evidence type="ECO:0000259" key="1">
    <source>
        <dbReference type="PROSITE" id="PS50127"/>
    </source>
</evidence>
<organism evidence="2 3">
    <name type="scientific">Rhynchospora pubera</name>
    <dbReference type="NCBI Taxonomy" id="906938"/>
    <lineage>
        <taxon>Eukaryota</taxon>
        <taxon>Viridiplantae</taxon>
        <taxon>Streptophyta</taxon>
        <taxon>Embryophyta</taxon>
        <taxon>Tracheophyta</taxon>
        <taxon>Spermatophyta</taxon>
        <taxon>Magnoliopsida</taxon>
        <taxon>Liliopsida</taxon>
        <taxon>Poales</taxon>
        <taxon>Cyperaceae</taxon>
        <taxon>Cyperoideae</taxon>
        <taxon>Rhynchosporeae</taxon>
        <taxon>Rhynchospora</taxon>
    </lineage>
</organism>
<gene>
    <name evidence="2" type="ORF">LUZ62_034579</name>
</gene>
<reference evidence="2" key="1">
    <citation type="submission" date="2022-08" db="EMBL/GenBank/DDBJ databases">
        <authorList>
            <person name="Marques A."/>
        </authorList>
    </citation>
    <scope>NUCLEOTIDE SEQUENCE</scope>
    <source>
        <strain evidence="2">RhyPub2mFocal</strain>
        <tissue evidence="2">Leaves</tissue>
    </source>
</reference>
<dbReference type="PROSITE" id="PS50127">
    <property type="entry name" value="UBC_2"/>
    <property type="match status" value="1"/>
</dbReference>
<evidence type="ECO:0000313" key="3">
    <source>
        <dbReference type="Proteomes" id="UP001140206"/>
    </source>
</evidence>
<evidence type="ECO:0000313" key="2">
    <source>
        <dbReference type="EMBL" id="KAJ4783333.1"/>
    </source>
</evidence>
<dbReference type="Gene3D" id="3.10.110.10">
    <property type="entry name" value="Ubiquitin Conjugating Enzyme"/>
    <property type="match status" value="1"/>
</dbReference>
<dbReference type="InterPro" id="IPR050113">
    <property type="entry name" value="Ub_conjugating_enzyme"/>
</dbReference>
<sequence>MEKIDTPVRSRKLLLNVIKRQEMDPKPGIDGGPRGDDLYLWDCTIIGPPGTPWEGGNFQLTMVIPHDYPFRPPDVRFKSRVFHPNIYPDGRICASILDLEWSPALAQPLLMLLSIQSILDSPILEAPANQEAANLYMKYRKQYNRKVRAICAATHSTTEDQLSSENGGMHPSCSAIRRFFMRCLGCCESG</sequence>
<keyword evidence="3" id="KW-1185">Reference proteome</keyword>
<dbReference type="InterPro" id="IPR016135">
    <property type="entry name" value="UBQ-conjugating_enzyme/RWD"/>
</dbReference>
<dbReference type="SUPFAM" id="SSF54495">
    <property type="entry name" value="UBC-like"/>
    <property type="match status" value="1"/>
</dbReference>
<comment type="caution">
    <text evidence="2">The sequence shown here is derived from an EMBL/GenBank/DDBJ whole genome shotgun (WGS) entry which is preliminary data.</text>
</comment>
<dbReference type="Proteomes" id="UP001140206">
    <property type="component" value="Chromosome 2"/>
</dbReference>